<dbReference type="InterPro" id="IPR011263">
    <property type="entry name" value="DNA-dir_RNA_pol_RpoA/D/Rpb3"/>
</dbReference>
<dbReference type="HOGENOM" id="CLU_053084_0_1_9"/>
<comment type="catalytic activity">
    <reaction evidence="10">
        <text>RNA(n) + a ribonucleoside 5'-triphosphate = RNA(n+1) + diphosphate</text>
        <dbReference type="Rhea" id="RHEA:21248"/>
        <dbReference type="Rhea" id="RHEA-COMP:14527"/>
        <dbReference type="Rhea" id="RHEA-COMP:17342"/>
        <dbReference type="ChEBI" id="CHEBI:33019"/>
        <dbReference type="ChEBI" id="CHEBI:61557"/>
        <dbReference type="ChEBI" id="CHEBI:140395"/>
        <dbReference type="EC" id="2.7.7.6"/>
    </reaction>
</comment>
<evidence type="ECO:0000256" key="10">
    <source>
        <dbReference type="ARBA" id="ARBA00048552"/>
    </source>
</evidence>
<dbReference type="InterPro" id="IPR011773">
    <property type="entry name" value="DNA-dir_RpoA"/>
</dbReference>
<dbReference type="Gene3D" id="1.10.150.20">
    <property type="entry name" value="5' to 3' exonuclease, C-terminal subdomain"/>
    <property type="match status" value="1"/>
</dbReference>
<dbReference type="Gene3D" id="3.30.1360.10">
    <property type="entry name" value="RNA polymerase, RBP11-like subunit"/>
    <property type="match status" value="1"/>
</dbReference>
<feature type="non-terminal residue" evidence="12">
    <location>
        <position position="1"/>
    </location>
</feature>
<protein>
    <recommendedName>
        <fullName evidence="3">DNA-directed RNA polymerase subunit alpha</fullName>
        <ecNumber evidence="2">2.7.7.6</ecNumber>
    </recommendedName>
    <alternativeName>
        <fullName evidence="9">RNA polymerase subunit alpha</fullName>
    </alternativeName>
    <alternativeName>
        <fullName evidence="8">Transcriptase subunit alpha</fullName>
    </alternativeName>
</protein>
<dbReference type="SUPFAM" id="SSF56553">
    <property type="entry name" value="Insert subdomain of RNA polymerase alpha subunit"/>
    <property type="match status" value="1"/>
</dbReference>
<dbReference type="Proteomes" id="UP000004315">
    <property type="component" value="Unassembled WGS sequence"/>
</dbReference>
<sequence>KRRITMQEFERASLHKDFVNEENNTGSYIFEPLERGFGITIGNTICRTLLTSVPGTRIVGFKVSGFDGKATMVDGILEDIYRISLNLKAVQLYNDGEGFQTLHISKKGPATIQAADIICPEAVEVVDPEQVICTLEKGASLEMEIYAVTGTGYKSSIENKVSYDFGEDVVVLDATFTPIRKADYLSEPARVGLDKKYDKVHINVETDGTITPLQAITMAAKVCMENLDEVLTVSDLELEESFMVQKPQVEDVKKVNTMMIEDLDLSVRSYNCLKRAGIQTVDELTQKTEDEMMHVKNLGKKSLKEVKDKMYQLGLFFKSYE</sequence>
<evidence type="ECO:0000256" key="8">
    <source>
        <dbReference type="ARBA" id="ARBA00032524"/>
    </source>
</evidence>
<keyword evidence="13" id="KW-1185">Reference proteome</keyword>
<dbReference type="CDD" id="cd06928">
    <property type="entry name" value="RNAP_alpha_NTD"/>
    <property type="match status" value="1"/>
</dbReference>
<dbReference type="eggNOG" id="COG0202">
    <property type="taxonomic scope" value="Bacteria"/>
</dbReference>
<evidence type="ECO:0000256" key="1">
    <source>
        <dbReference type="ARBA" id="ARBA00007123"/>
    </source>
</evidence>
<dbReference type="NCBIfam" id="TIGR02027">
    <property type="entry name" value="rpoA"/>
    <property type="match status" value="1"/>
</dbReference>
<reference evidence="12 13" key="1">
    <citation type="submission" date="2008-11" db="EMBL/GenBank/DDBJ databases">
        <title>Draft genome sequence of Eubacterium biforme (DSM 3989).</title>
        <authorList>
            <person name="Sudarsanam P."/>
            <person name="Ley R."/>
            <person name="Guruge J."/>
            <person name="Turnbaugh P.J."/>
            <person name="Mahowald M."/>
            <person name="Liep D."/>
            <person name="Gordon J."/>
        </authorList>
    </citation>
    <scope>NUCLEOTIDE SEQUENCE [LARGE SCALE GENOMIC DNA]</scope>
    <source>
        <strain evidence="12 13">DSM 3989</strain>
    </source>
</reference>
<proteinExistence type="inferred from homology"/>
<dbReference type="GO" id="GO:0006351">
    <property type="term" value="P:DNA-templated transcription"/>
    <property type="evidence" value="ECO:0007669"/>
    <property type="project" value="InterPro"/>
</dbReference>
<dbReference type="InterPro" id="IPR011262">
    <property type="entry name" value="DNA-dir_RNA_pol_insert"/>
</dbReference>
<dbReference type="Gene3D" id="2.170.120.12">
    <property type="entry name" value="DNA-directed RNA polymerase, insert domain"/>
    <property type="match status" value="1"/>
</dbReference>
<keyword evidence="7" id="KW-0804">Transcription</keyword>
<dbReference type="GO" id="GO:0000428">
    <property type="term" value="C:DNA-directed RNA polymerase complex"/>
    <property type="evidence" value="ECO:0007669"/>
    <property type="project" value="UniProtKB-KW"/>
</dbReference>
<gene>
    <name evidence="12" type="primary">rpoA</name>
    <name evidence="12" type="ORF">EUBIFOR_00938</name>
</gene>
<comment type="similarity">
    <text evidence="1">Belongs to the RNA polymerase alpha chain family.</text>
</comment>
<dbReference type="STRING" id="518637.EUBIFOR_00938"/>
<dbReference type="Pfam" id="PF01000">
    <property type="entry name" value="RNA_pol_A_bac"/>
    <property type="match status" value="1"/>
</dbReference>
<dbReference type="NCBIfam" id="NF003519">
    <property type="entry name" value="PRK05182.2-5"/>
    <property type="match status" value="1"/>
</dbReference>
<accession>B7C9S8</accession>
<organism evidence="12 13">
    <name type="scientific">Holdemanella biformis DSM 3989</name>
    <dbReference type="NCBI Taxonomy" id="518637"/>
    <lineage>
        <taxon>Bacteria</taxon>
        <taxon>Bacillati</taxon>
        <taxon>Bacillota</taxon>
        <taxon>Erysipelotrichia</taxon>
        <taxon>Erysipelotrichales</taxon>
        <taxon>Erysipelotrichaceae</taxon>
        <taxon>Holdemanella</taxon>
    </lineage>
</organism>
<evidence type="ECO:0000313" key="13">
    <source>
        <dbReference type="Proteomes" id="UP000004315"/>
    </source>
</evidence>
<name>B7C9S8_9FIRM</name>
<evidence type="ECO:0000256" key="9">
    <source>
        <dbReference type="ARBA" id="ARBA00033070"/>
    </source>
</evidence>
<dbReference type="SUPFAM" id="SSF55257">
    <property type="entry name" value="RBP11-like subunits of RNA polymerase"/>
    <property type="match status" value="1"/>
</dbReference>
<dbReference type="InterPro" id="IPR036643">
    <property type="entry name" value="RNApol_insert_sf"/>
</dbReference>
<dbReference type="InterPro" id="IPR036603">
    <property type="entry name" value="RBP11-like"/>
</dbReference>
<evidence type="ECO:0000256" key="5">
    <source>
        <dbReference type="ARBA" id="ARBA00022679"/>
    </source>
</evidence>
<evidence type="ECO:0000313" key="12">
    <source>
        <dbReference type="EMBL" id="EEC90480.1"/>
    </source>
</evidence>
<evidence type="ECO:0000256" key="7">
    <source>
        <dbReference type="ARBA" id="ARBA00023163"/>
    </source>
</evidence>
<dbReference type="GO" id="GO:0003677">
    <property type="term" value="F:DNA binding"/>
    <property type="evidence" value="ECO:0007669"/>
    <property type="project" value="InterPro"/>
</dbReference>
<dbReference type="HAMAP" id="MF_00059">
    <property type="entry name" value="RNApol_bact_RpoA"/>
    <property type="match status" value="1"/>
</dbReference>
<keyword evidence="4 12" id="KW-0240">DNA-directed RNA polymerase</keyword>
<dbReference type="GO" id="GO:0003899">
    <property type="term" value="F:DNA-directed RNA polymerase activity"/>
    <property type="evidence" value="ECO:0007669"/>
    <property type="project" value="UniProtKB-EC"/>
</dbReference>
<dbReference type="AlphaFoldDB" id="B7C9S8"/>
<dbReference type="SMART" id="SM00662">
    <property type="entry name" value="RPOLD"/>
    <property type="match status" value="1"/>
</dbReference>
<dbReference type="GO" id="GO:0046983">
    <property type="term" value="F:protein dimerization activity"/>
    <property type="evidence" value="ECO:0007669"/>
    <property type="project" value="InterPro"/>
</dbReference>
<dbReference type="InterPro" id="IPR011260">
    <property type="entry name" value="RNAP_asu_C"/>
</dbReference>
<keyword evidence="5 12" id="KW-0808">Transferase</keyword>
<dbReference type="Pfam" id="PF03118">
    <property type="entry name" value="RNA_pol_A_CTD"/>
    <property type="match status" value="1"/>
</dbReference>
<feature type="domain" description="DNA-directed RNA polymerase RpoA/D/Rpb3-type" evidence="11">
    <location>
        <begin position="25"/>
        <end position="233"/>
    </location>
</feature>
<keyword evidence="6 12" id="KW-0548">Nucleotidyltransferase</keyword>
<evidence type="ECO:0000256" key="6">
    <source>
        <dbReference type="ARBA" id="ARBA00022695"/>
    </source>
</evidence>
<evidence type="ECO:0000256" key="3">
    <source>
        <dbReference type="ARBA" id="ARBA00015972"/>
    </source>
</evidence>
<dbReference type="EMBL" id="ABYT01000054">
    <property type="protein sequence ID" value="EEC90480.1"/>
    <property type="molecule type" value="Genomic_DNA"/>
</dbReference>
<dbReference type="Pfam" id="PF01193">
    <property type="entry name" value="RNA_pol_L"/>
    <property type="match status" value="1"/>
</dbReference>
<evidence type="ECO:0000256" key="2">
    <source>
        <dbReference type="ARBA" id="ARBA00012418"/>
    </source>
</evidence>
<evidence type="ECO:0000256" key="4">
    <source>
        <dbReference type="ARBA" id="ARBA00022478"/>
    </source>
</evidence>
<dbReference type="SUPFAM" id="SSF47789">
    <property type="entry name" value="C-terminal domain of RNA polymerase alpha subunit"/>
    <property type="match status" value="1"/>
</dbReference>
<dbReference type="GO" id="GO:0005737">
    <property type="term" value="C:cytoplasm"/>
    <property type="evidence" value="ECO:0007669"/>
    <property type="project" value="UniProtKB-ARBA"/>
</dbReference>
<dbReference type="EC" id="2.7.7.6" evidence="2"/>
<comment type="caution">
    <text evidence="12">The sequence shown here is derived from an EMBL/GenBank/DDBJ whole genome shotgun (WGS) entry which is preliminary data.</text>
</comment>
<evidence type="ECO:0000259" key="11">
    <source>
        <dbReference type="SMART" id="SM00662"/>
    </source>
</evidence>